<evidence type="ECO:0000256" key="1">
    <source>
        <dbReference type="SAM" id="MobiDB-lite"/>
    </source>
</evidence>
<keyword evidence="3" id="KW-1185">Reference proteome</keyword>
<name>A0AA40FEA3_9HYME</name>
<protein>
    <submittedName>
        <fullName evidence="2">Uncharacterized protein</fullName>
    </submittedName>
</protein>
<accession>A0AA40FEA3</accession>
<feature type="region of interest" description="Disordered" evidence="1">
    <location>
        <begin position="74"/>
        <end position="93"/>
    </location>
</feature>
<evidence type="ECO:0000313" key="2">
    <source>
        <dbReference type="EMBL" id="KAK1117393.1"/>
    </source>
</evidence>
<comment type="caution">
    <text evidence="2">The sequence shown here is derived from an EMBL/GenBank/DDBJ whole genome shotgun (WGS) entry which is preliminary data.</text>
</comment>
<evidence type="ECO:0000313" key="3">
    <source>
        <dbReference type="Proteomes" id="UP001177670"/>
    </source>
</evidence>
<reference evidence="2" key="1">
    <citation type="submission" date="2021-10" db="EMBL/GenBank/DDBJ databases">
        <title>Melipona bicolor Genome sequencing and assembly.</title>
        <authorList>
            <person name="Araujo N.S."/>
            <person name="Arias M.C."/>
        </authorList>
    </citation>
    <scope>NUCLEOTIDE SEQUENCE</scope>
    <source>
        <strain evidence="2">USP_2M_L1-L4_2017</strain>
        <tissue evidence="2">Whole body</tissue>
    </source>
</reference>
<gene>
    <name evidence="2" type="ORF">K0M31_016764</name>
</gene>
<dbReference type="AlphaFoldDB" id="A0AA40FEA3"/>
<organism evidence="2 3">
    <name type="scientific">Melipona bicolor</name>
    <dbReference type="NCBI Taxonomy" id="60889"/>
    <lineage>
        <taxon>Eukaryota</taxon>
        <taxon>Metazoa</taxon>
        <taxon>Ecdysozoa</taxon>
        <taxon>Arthropoda</taxon>
        <taxon>Hexapoda</taxon>
        <taxon>Insecta</taxon>
        <taxon>Pterygota</taxon>
        <taxon>Neoptera</taxon>
        <taxon>Endopterygota</taxon>
        <taxon>Hymenoptera</taxon>
        <taxon>Apocrita</taxon>
        <taxon>Aculeata</taxon>
        <taxon>Apoidea</taxon>
        <taxon>Anthophila</taxon>
        <taxon>Apidae</taxon>
        <taxon>Melipona</taxon>
    </lineage>
</organism>
<dbReference type="EMBL" id="JAHYIQ010000052">
    <property type="protein sequence ID" value="KAK1117393.1"/>
    <property type="molecule type" value="Genomic_DNA"/>
</dbReference>
<dbReference type="Proteomes" id="UP001177670">
    <property type="component" value="Unassembled WGS sequence"/>
</dbReference>
<feature type="region of interest" description="Disordered" evidence="1">
    <location>
        <begin position="103"/>
        <end position="132"/>
    </location>
</feature>
<sequence length="132" mass="14018">MARATLAGFSGNDRGRNAADLAAGRRPAPQRRILGREQVVSVSERVGDDAWTGAGGTSRDRSISSGGVQILEKYTGQQRVGRKVGSSEQQDVGHIDDRYTAHVAQSGDSAARQPKSLRSRAVRPAHSSCCDS</sequence>
<proteinExistence type="predicted"/>
<feature type="region of interest" description="Disordered" evidence="1">
    <location>
        <begin position="1"/>
        <end position="65"/>
    </location>
</feature>